<dbReference type="RefSeq" id="WP_167059537.1">
    <property type="nucleotide sequence ID" value="NZ_JAAOZR010000023.1"/>
</dbReference>
<dbReference type="Proteomes" id="UP001519344">
    <property type="component" value="Unassembled WGS sequence"/>
</dbReference>
<evidence type="ECO:0000313" key="2">
    <source>
        <dbReference type="EMBL" id="MBP1965699.1"/>
    </source>
</evidence>
<dbReference type="PROSITE" id="PS51257">
    <property type="entry name" value="PROKAR_LIPOPROTEIN"/>
    <property type="match status" value="1"/>
</dbReference>
<reference evidence="2 3" key="1">
    <citation type="submission" date="2021-03" db="EMBL/GenBank/DDBJ databases">
        <title>Genomic Encyclopedia of Type Strains, Phase IV (KMG-IV): sequencing the most valuable type-strain genomes for metagenomic binning, comparative biology and taxonomic classification.</title>
        <authorList>
            <person name="Goeker M."/>
        </authorList>
    </citation>
    <scope>NUCLEOTIDE SEQUENCE [LARGE SCALE GENOMIC DNA]</scope>
    <source>
        <strain evidence="2 3">DSM 24950</strain>
    </source>
</reference>
<protein>
    <recommendedName>
        <fullName evidence="4">DUF5412 domain-containing protein</fullName>
    </recommendedName>
</protein>
<keyword evidence="1" id="KW-0812">Transmembrane</keyword>
<evidence type="ECO:0000256" key="1">
    <source>
        <dbReference type="SAM" id="Phobius"/>
    </source>
</evidence>
<organism evidence="2 3">
    <name type="scientific">Paenibacillus aceris</name>
    <dbReference type="NCBI Taxonomy" id="869555"/>
    <lineage>
        <taxon>Bacteria</taxon>
        <taxon>Bacillati</taxon>
        <taxon>Bacillota</taxon>
        <taxon>Bacilli</taxon>
        <taxon>Bacillales</taxon>
        <taxon>Paenibacillaceae</taxon>
        <taxon>Paenibacillus</taxon>
    </lineage>
</organism>
<keyword evidence="3" id="KW-1185">Reference proteome</keyword>
<evidence type="ECO:0008006" key="4">
    <source>
        <dbReference type="Google" id="ProtNLM"/>
    </source>
</evidence>
<evidence type="ECO:0000313" key="3">
    <source>
        <dbReference type="Proteomes" id="UP001519344"/>
    </source>
</evidence>
<keyword evidence="1" id="KW-0472">Membrane</keyword>
<keyword evidence="1" id="KW-1133">Transmembrane helix</keyword>
<dbReference type="Pfam" id="PF17428">
    <property type="entry name" value="DUF5412"/>
    <property type="match status" value="1"/>
</dbReference>
<dbReference type="InterPro" id="IPR035406">
    <property type="entry name" value="DUF5412"/>
</dbReference>
<comment type="caution">
    <text evidence="2">The sequence shown here is derived from an EMBL/GenBank/DDBJ whole genome shotgun (WGS) entry which is preliminary data.</text>
</comment>
<feature type="transmembrane region" description="Helical" evidence="1">
    <location>
        <begin position="9"/>
        <end position="28"/>
    </location>
</feature>
<gene>
    <name evidence="2" type="ORF">J2Z65_004944</name>
</gene>
<proteinExistence type="predicted"/>
<sequence>MKFNKKLKYVLLPITLVACLIGYGWYWAFYDLNRLSGGEFILQTTSPNGTYTIKAYLSNGGATTDFAVRGQLIFNKSSSKPQNVYWNYGEDTADINWVDDDTVNINGHILNLPDDRYDFRRH</sequence>
<name>A0ABS4I471_9BACL</name>
<dbReference type="EMBL" id="JAGGKV010000015">
    <property type="protein sequence ID" value="MBP1965699.1"/>
    <property type="molecule type" value="Genomic_DNA"/>
</dbReference>
<accession>A0ABS4I471</accession>